<accession>A0A9W9NGU7</accession>
<dbReference type="InterPro" id="IPR007219">
    <property type="entry name" value="XnlR_reg_dom"/>
</dbReference>
<dbReference type="GO" id="GO:0005634">
    <property type="term" value="C:nucleus"/>
    <property type="evidence" value="ECO:0007669"/>
    <property type="project" value="UniProtKB-SubCell"/>
</dbReference>
<gene>
    <name evidence="8" type="ORF">N7468_008936</name>
</gene>
<keyword evidence="4" id="KW-0804">Transcription</keyword>
<dbReference type="OrthoDB" id="4060227at2759"/>
<keyword evidence="5" id="KW-0539">Nucleus</keyword>
<dbReference type="Pfam" id="PF04082">
    <property type="entry name" value="Fungal_trans"/>
    <property type="match status" value="1"/>
</dbReference>
<reference evidence="8" key="1">
    <citation type="submission" date="2022-11" db="EMBL/GenBank/DDBJ databases">
        <authorList>
            <person name="Petersen C."/>
        </authorList>
    </citation>
    <scope>NUCLEOTIDE SEQUENCE</scope>
    <source>
        <strain evidence="8">IBT 19713</strain>
    </source>
</reference>
<proteinExistence type="predicted"/>
<feature type="region of interest" description="Disordered" evidence="6">
    <location>
        <begin position="89"/>
        <end position="111"/>
    </location>
</feature>
<dbReference type="AlphaFoldDB" id="A0A9W9NGU7"/>
<feature type="domain" description="Xylanolytic transcriptional activator regulatory" evidence="7">
    <location>
        <begin position="273"/>
        <end position="346"/>
    </location>
</feature>
<dbReference type="GeneID" id="83205535"/>
<keyword evidence="3" id="KW-0238">DNA-binding</keyword>
<sequence>MEDHLDPERPPSPVRQLRNSFGDPKPPRNQPPDNKLCAEPPCARCKKRGLSCTVNRSLQMLLEGDTAWKYSMEKKVQMLQDTIGQLVGHSAGDPTRQLHATDGPSTLSGSVDRTKIAFPQCPSTSSPINAGNRWDVVMDPSLGPGAAPGSYITQISPATTTSNASDLIARGIITLENAKLYFSKYQQRLDHFVYRILGDHSEVTFDSTRRASPLLIAAVCTVGALHFASTHADFDLCRAEFVSLSEKQSFAPCSSIETVRALCIGAFWLTDLSWPLVATALRVATDMQLHRSFFKAMSGDKAHYIRTRLYYHVYACDHHASIAFGRPPMTRECEVIRQARSFISCAHATEDDSRLVSQVTRWSLLTNVFDTFGVDIDRPISDIEIAQLRRFGSSLDNLRAEWSDRFIANAHVGNYPRKGVMLQYHFAKLYLCSHAFRGVPGEAHPMSTGMRIELDEIANSAVFSAIAILRSVVDDAEIQSFLDGLPAYFDIMITFAVVFLLKVSARTSHYVQLDLLKIKSLLDNVASTLNTVASILHPRHLLTSISKGVQTLVSRFDPAEMQSSIAISELASPLPETESLNTDLGFDPYFLGAYDFQNNQTMDLSFDFLENLDS</sequence>
<evidence type="ECO:0000256" key="2">
    <source>
        <dbReference type="ARBA" id="ARBA00023015"/>
    </source>
</evidence>
<protein>
    <recommendedName>
        <fullName evidence="7">Xylanolytic transcriptional activator regulatory domain-containing protein</fullName>
    </recommendedName>
</protein>
<evidence type="ECO:0000256" key="6">
    <source>
        <dbReference type="SAM" id="MobiDB-lite"/>
    </source>
</evidence>
<dbReference type="SMART" id="SM00906">
    <property type="entry name" value="Fungal_trans"/>
    <property type="match status" value="1"/>
</dbReference>
<feature type="region of interest" description="Disordered" evidence="6">
    <location>
        <begin position="1"/>
        <end position="35"/>
    </location>
</feature>
<evidence type="ECO:0000313" key="9">
    <source>
        <dbReference type="Proteomes" id="UP001150941"/>
    </source>
</evidence>
<dbReference type="GO" id="GO:0006351">
    <property type="term" value="P:DNA-templated transcription"/>
    <property type="evidence" value="ECO:0007669"/>
    <property type="project" value="InterPro"/>
</dbReference>
<evidence type="ECO:0000256" key="4">
    <source>
        <dbReference type="ARBA" id="ARBA00023163"/>
    </source>
</evidence>
<keyword evidence="9" id="KW-1185">Reference proteome</keyword>
<evidence type="ECO:0000313" key="8">
    <source>
        <dbReference type="EMBL" id="KAJ5219732.1"/>
    </source>
</evidence>
<dbReference type="GO" id="GO:0008270">
    <property type="term" value="F:zinc ion binding"/>
    <property type="evidence" value="ECO:0007669"/>
    <property type="project" value="InterPro"/>
</dbReference>
<organism evidence="8 9">
    <name type="scientific">Penicillium chermesinum</name>
    <dbReference type="NCBI Taxonomy" id="63820"/>
    <lineage>
        <taxon>Eukaryota</taxon>
        <taxon>Fungi</taxon>
        <taxon>Dikarya</taxon>
        <taxon>Ascomycota</taxon>
        <taxon>Pezizomycotina</taxon>
        <taxon>Eurotiomycetes</taxon>
        <taxon>Eurotiomycetidae</taxon>
        <taxon>Eurotiales</taxon>
        <taxon>Aspergillaceae</taxon>
        <taxon>Penicillium</taxon>
    </lineage>
</organism>
<dbReference type="RefSeq" id="XP_058326562.1">
    <property type="nucleotide sequence ID" value="XM_058478232.1"/>
</dbReference>
<dbReference type="PANTHER" id="PTHR31845">
    <property type="entry name" value="FINGER DOMAIN PROTEIN, PUTATIVE-RELATED"/>
    <property type="match status" value="1"/>
</dbReference>
<dbReference type="CDD" id="cd00067">
    <property type="entry name" value="GAL4"/>
    <property type="match status" value="1"/>
</dbReference>
<evidence type="ECO:0000256" key="3">
    <source>
        <dbReference type="ARBA" id="ARBA00023125"/>
    </source>
</evidence>
<dbReference type="CDD" id="cd12148">
    <property type="entry name" value="fungal_TF_MHR"/>
    <property type="match status" value="1"/>
</dbReference>
<comment type="caution">
    <text evidence="8">The sequence shown here is derived from an EMBL/GenBank/DDBJ whole genome shotgun (WGS) entry which is preliminary data.</text>
</comment>
<dbReference type="GO" id="GO:0000976">
    <property type="term" value="F:transcription cis-regulatory region binding"/>
    <property type="evidence" value="ECO:0007669"/>
    <property type="project" value="TreeGrafter"/>
</dbReference>
<reference evidence="8" key="2">
    <citation type="journal article" date="2023" name="IMA Fungus">
        <title>Comparative genomic study of the Penicillium genus elucidates a diverse pangenome and 15 lateral gene transfer events.</title>
        <authorList>
            <person name="Petersen C."/>
            <person name="Sorensen T."/>
            <person name="Nielsen M.R."/>
            <person name="Sondergaard T.E."/>
            <person name="Sorensen J.L."/>
            <person name="Fitzpatrick D.A."/>
            <person name="Frisvad J.C."/>
            <person name="Nielsen K.L."/>
        </authorList>
    </citation>
    <scope>NUCLEOTIDE SEQUENCE</scope>
    <source>
        <strain evidence="8">IBT 19713</strain>
    </source>
</reference>
<dbReference type="InterPro" id="IPR051089">
    <property type="entry name" value="prtT"/>
</dbReference>
<dbReference type="InterPro" id="IPR001138">
    <property type="entry name" value="Zn2Cys6_DnaBD"/>
</dbReference>
<evidence type="ECO:0000259" key="7">
    <source>
        <dbReference type="SMART" id="SM00906"/>
    </source>
</evidence>
<comment type="subcellular location">
    <subcellularLocation>
        <location evidence="1">Nucleus</location>
    </subcellularLocation>
</comment>
<dbReference type="EMBL" id="JAPQKS010000007">
    <property type="protein sequence ID" value="KAJ5219732.1"/>
    <property type="molecule type" value="Genomic_DNA"/>
</dbReference>
<evidence type="ECO:0000256" key="1">
    <source>
        <dbReference type="ARBA" id="ARBA00004123"/>
    </source>
</evidence>
<evidence type="ECO:0000256" key="5">
    <source>
        <dbReference type="ARBA" id="ARBA00023242"/>
    </source>
</evidence>
<dbReference type="GO" id="GO:0000981">
    <property type="term" value="F:DNA-binding transcription factor activity, RNA polymerase II-specific"/>
    <property type="evidence" value="ECO:0007669"/>
    <property type="project" value="InterPro"/>
</dbReference>
<dbReference type="PANTHER" id="PTHR31845:SF17">
    <property type="entry name" value="ZN(II)2CYS6 TRANSCRIPTION FACTOR (EUROFUNG)"/>
    <property type="match status" value="1"/>
</dbReference>
<dbReference type="Proteomes" id="UP001150941">
    <property type="component" value="Unassembled WGS sequence"/>
</dbReference>
<name>A0A9W9NGU7_9EURO</name>
<keyword evidence="2" id="KW-0805">Transcription regulation</keyword>